<dbReference type="InterPro" id="IPR036411">
    <property type="entry name" value="TorD-like_sf"/>
</dbReference>
<keyword evidence="1" id="KW-0143">Chaperone</keyword>
<protein>
    <submittedName>
        <fullName evidence="2">Molecular chaperone TorD family protein</fullName>
    </submittedName>
</protein>
<organism evidence="2 3">
    <name type="scientific">Eggerthella guodeyinii</name>
    <dbReference type="NCBI Taxonomy" id="2690837"/>
    <lineage>
        <taxon>Bacteria</taxon>
        <taxon>Bacillati</taxon>
        <taxon>Actinomycetota</taxon>
        <taxon>Coriobacteriia</taxon>
        <taxon>Eggerthellales</taxon>
        <taxon>Eggerthellaceae</taxon>
        <taxon>Eggerthella</taxon>
    </lineage>
</organism>
<dbReference type="EMBL" id="CP063310">
    <property type="protein sequence ID" value="QOS69261.1"/>
    <property type="molecule type" value="Genomic_DNA"/>
</dbReference>
<dbReference type="Proteomes" id="UP000478463">
    <property type="component" value="Chromosome"/>
</dbReference>
<dbReference type="AlphaFoldDB" id="A0A6L7IYR6"/>
<evidence type="ECO:0000313" key="3">
    <source>
        <dbReference type="Proteomes" id="UP000478463"/>
    </source>
</evidence>
<dbReference type="PANTHER" id="PTHR34227">
    <property type="entry name" value="CHAPERONE PROTEIN YCDY"/>
    <property type="match status" value="1"/>
</dbReference>
<dbReference type="InterPro" id="IPR050289">
    <property type="entry name" value="TorD/DmsD_chaperones"/>
</dbReference>
<dbReference type="SUPFAM" id="SSF89155">
    <property type="entry name" value="TorD-like"/>
    <property type="match status" value="1"/>
</dbReference>
<accession>A0A6L7IYR6</accession>
<name>A0A6L7IYR6_9ACTN</name>
<proteinExistence type="predicted"/>
<evidence type="ECO:0000256" key="1">
    <source>
        <dbReference type="ARBA" id="ARBA00023186"/>
    </source>
</evidence>
<dbReference type="Gene3D" id="1.10.3480.10">
    <property type="entry name" value="TorD-like"/>
    <property type="match status" value="1"/>
</dbReference>
<sequence>MATASEASATLAHRRDLYRVLASMYFNVLTEAQIEDLAGRDYAPLTADENELIASGFNDIRRYLRKRHTGTHQELAMDFTSCFLGARTYEGLTAAPYESLYLDASGLLMGRVRHDVFEAYKRERVALQKGIDYADDHVSFEFEFMAILCERTLAALERGDGTEARRVLAVQRSFVTEHINRWFTRFHHLTTRFIETRFYRGVLNITQGFLDEEPGLIDEIADAIARAPERDAAAAAESQGAA</sequence>
<dbReference type="Pfam" id="PF02613">
    <property type="entry name" value="Nitrate_red_del"/>
    <property type="match status" value="1"/>
</dbReference>
<gene>
    <name evidence="2" type="ORF">GS424_005290</name>
</gene>
<dbReference type="PANTHER" id="PTHR34227:SF1">
    <property type="entry name" value="DIMETHYL SULFOXIDE REDUCTASE CHAPERONE-RELATED"/>
    <property type="match status" value="1"/>
</dbReference>
<dbReference type="KEGG" id="egd:GS424_005290"/>
<dbReference type="InterPro" id="IPR020945">
    <property type="entry name" value="DMSO/NO3_reduct_chaperone"/>
</dbReference>
<dbReference type="RefSeq" id="WP_160943109.1">
    <property type="nucleotide sequence ID" value="NZ_CP063310.1"/>
</dbReference>
<evidence type="ECO:0000313" key="2">
    <source>
        <dbReference type="EMBL" id="QOS69261.1"/>
    </source>
</evidence>
<reference evidence="2 3" key="1">
    <citation type="submission" date="2020-10" db="EMBL/GenBank/DDBJ databases">
        <title>Eggerthella sp. nov., isolated from human feces.</title>
        <authorList>
            <person name="Yajun G."/>
        </authorList>
    </citation>
    <scope>NUCLEOTIDE SEQUENCE [LARGE SCALE GENOMIC DNA]</scope>
    <source>
        <strain evidence="2 3">HF-1101</strain>
    </source>
</reference>